<name>A0A5J5E5W1_9BIFI</name>
<dbReference type="RefSeq" id="WP_150353300.1">
    <property type="nucleotide sequence ID" value="NZ_RZNZ01000002.1"/>
</dbReference>
<dbReference type="OrthoDB" id="9789398at2"/>
<feature type="domain" description="Ketoreductase" evidence="3">
    <location>
        <begin position="27"/>
        <end position="209"/>
    </location>
</feature>
<dbReference type="EMBL" id="RZOA01000002">
    <property type="protein sequence ID" value="KAA8824566.1"/>
    <property type="molecule type" value="Genomic_DNA"/>
</dbReference>
<reference evidence="6 7" key="1">
    <citation type="journal article" date="2019" name="Syst. Appl. Microbiol.">
        <title>Characterization of Bifidobacterium species in feaces of the Egyptian fruit bat: Description of B. vespertilionis sp. nov. and B. rousetti sp. nov.</title>
        <authorList>
            <person name="Modesto M."/>
            <person name="Satti M."/>
            <person name="Watanabe K."/>
            <person name="Puglisi E."/>
            <person name="Morelli L."/>
            <person name="Huang C.-H."/>
            <person name="Liou J.-S."/>
            <person name="Miyashita M."/>
            <person name="Tamura T."/>
            <person name="Saito S."/>
            <person name="Mori K."/>
            <person name="Huang L."/>
            <person name="Sciavilla P."/>
            <person name="Sandri C."/>
            <person name="Spiezio C."/>
            <person name="Vitali F."/>
            <person name="Cavalieri D."/>
            <person name="Perpetuini G."/>
            <person name="Tofalo R."/>
            <person name="Bonetti A."/>
            <person name="Arita M."/>
            <person name="Mattarelli P."/>
        </authorList>
    </citation>
    <scope>NUCLEOTIDE SEQUENCE [LARGE SCALE GENOMIC DNA]</scope>
    <source>
        <strain evidence="4 7">RST16</strain>
        <strain evidence="5 6">RST8</strain>
    </source>
</reference>
<evidence type="ECO:0000256" key="1">
    <source>
        <dbReference type="ARBA" id="ARBA00006484"/>
    </source>
</evidence>
<dbReference type="InterPro" id="IPR057326">
    <property type="entry name" value="KR_dom"/>
</dbReference>
<dbReference type="PRINTS" id="PR00080">
    <property type="entry name" value="SDRFAMILY"/>
</dbReference>
<keyword evidence="7" id="KW-1185">Reference proteome</keyword>
<dbReference type="InterPro" id="IPR036291">
    <property type="entry name" value="NAD(P)-bd_dom_sf"/>
</dbReference>
<dbReference type="SUPFAM" id="SSF51735">
    <property type="entry name" value="NAD(P)-binding Rossmann-fold domains"/>
    <property type="match status" value="1"/>
</dbReference>
<dbReference type="FunFam" id="3.40.50.720:FF:000084">
    <property type="entry name" value="Short-chain dehydrogenase reductase"/>
    <property type="match status" value="1"/>
</dbReference>
<dbReference type="PRINTS" id="PR00081">
    <property type="entry name" value="GDHRDH"/>
</dbReference>
<dbReference type="GO" id="GO:0016616">
    <property type="term" value="F:oxidoreductase activity, acting on the CH-OH group of donors, NAD or NADP as acceptor"/>
    <property type="evidence" value="ECO:0007669"/>
    <property type="project" value="UniProtKB-ARBA"/>
</dbReference>
<evidence type="ECO:0000256" key="2">
    <source>
        <dbReference type="ARBA" id="ARBA00023002"/>
    </source>
</evidence>
<evidence type="ECO:0000259" key="3">
    <source>
        <dbReference type="SMART" id="SM00822"/>
    </source>
</evidence>
<sequence>MSANATIANNAGNAAGRAANGERFAGKYAVVTGGTRGIGLAVADRMAAEGLAGAVLVGRDASKAQESAAELADRYGCDAIGLTADVADPGAVKELFGQVRERLPRLDVLVNSAGIYTTTPLGELDAGEWDRVLDVNLRGAHLCVREAATIMEPQRSGAIVNISSLAARVGGVSGSVAYAASKGGMLSATRSYAKILAPYGIRVNAVCPGVIRTDMTAGTDFSSLHIPLGRLGEVADVAGVVAFLASDDAAYVTGQAIDVNGGVYMN</sequence>
<keyword evidence="2" id="KW-0560">Oxidoreductase</keyword>
<evidence type="ECO:0000313" key="6">
    <source>
        <dbReference type="Proteomes" id="UP000345527"/>
    </source>
</evidence>
<comment type="caution">
    <text evidence="5">The sequence shown here is derived from an EMBL/GenBank/DDBJ whole genome shotgun (WGS) entry which is preliminary data.</text>
</comment>
<accession>A0A5J5E5W1</accession>
<dbReference type="EMBL" id="RZNZ01000002">
    <property type="protein sequence ID" value="KAA8822071.1"/>
    <property type="molecule type" value="Genomic_DNA"/>
</dbReference>
<protein>
    <submittedName>
        <fullName evidence="5">SDR family oxidoreductase</fullName>
    </submittedName>
</protein>
<dbReference type="InterPro" id="IPR002347">
    <property type="entry name" value="SDR_fam"/>
</dbReference>
<dbReference type="PANTHER" id="PTHR42760">
    <property type="entry name" value="SHORT-CHAIN DEHYDROGENASES/REDUCTASES FAMILY MEMBER"/>
    <property type="match status" value="1"/>
</dbReference>
<dbReference type="Pfam" id="PF13561">
    <property type="entry name" value="adh_short_C2"/>
    <property type="match status" value="1"/>
</dbReference>
<dbReference type="Proteomes" id="UP000345527">
    <property type="component" value="Unassembled WGS sequence"/>
</dbReference>
<dbReference type="SMART" id="SM00822">
    <property type="entry name" value="PKS_KR"/>
    <property type="match status" value="1"/>
</dbReference>
<evidence type="ECO:0000313" key="5">
    <source>
        <dbReference type="EMBL" id="KAA8824566.1"/>
    </source>
</evidence>
<evidence type="ECO:0000313" key="4">
    <source>
        <dbReference type="EMBL" id="KAA8822071.1"/>
    </source>
</evidence>
<evidence type="ECO:0000313" key="7">
    <source>
        <dbReference type="Proteomes" id="UP000374630"/>
    </source>
</evidence>
<proteinExistence type="inferred from homology"/>
<comment type="similarity">
    <text evidence="1">Belongs to the short-chain dehydrogenases/reductases (SDR) family.</text>
</comment>
<dbReference type="Gene3D" id="3.40.50.720">
    <property type="entry name" value="NAD(P)-binding Rossmann-like Domain"/>
    <property type="match status" value="1"/>
</dbReference>
<organism evidence="5 6">
    <name type="scientific">Bifidobacterium vespertilionis</name>
    <dbReference type="NCBI Taxonomy" id="2562524"/>
    <lineage>
        <taxon>Bacteria</taxon>
        <taxon>Bacillati</taxon>
        <taxon>Actinomycetota</taxon>
        <taxon>Actinomycetes</taxon>
        <taxon>Bifidobacteriales</taxon>
        <taxon>Bifidobacteriaceae</taxon>
        <taxon>Bifidobacterium</taxon>
    </lineage>
</organism>
<dbReference type="PANTHER" id="PTHR42760:SF133">
    <property type="entry name" value="3-OXOACYL-[ACYL-CARRIER-PROTEIN] REDUCTASE"/>
    <property type="match status" value="1"/>
</dbReference>
<dbReference type="Proteomes" id="UP000374630">
    <property type="component" value="Unassembled WGS sequence"/>
</dbReference>
<dbReference type="AlphaFoldDB" id="A0A5J5E5W1"/>
<gene>
    <name evidence="5" type="ORF">EM848_01795</name>
    <name evidence="4" type="ORF">EMO90_02430</name>
</gene>